<dbReference type="EMBL" id="JAODUP010000050">
    <property type="protein sequence ID" value="KAK2165425.1"/>
    <property type="molecule type" value="Genomic_DNA"/>
</dbReference>
<feature type="region of interest" description="Disordered" evidence="1">
    <location>
        <begin position="19"/>
        <end position="55"/>
    </location>
</feature>
<dbReference type="Proteomes" id="UP001208570">
    <property type="component" value="Unassembled WGS sequence"/>
</dbReference>
<name>A0AAD9K6Q8_9ANNE</name>
<protein>
    <submittedName>
        <fullName evidence="3">Uncharacterized protein</fullName>
    </submittedName>
</protein>
<keyword evidence="2" id="KW-1133">Transmembrane helix</keyword>
<evidence type="ECO:0000313" key="3">
    <source>
        <dbReference type="EMBL" id="KAK2165425.1"/>
    </source>
</evidence>
<feature type="compositionally biased region" description="Low complexity" evidence="1">
    <location>
        <begin position="19"/>
        <end position="48"/>
    </location>
</feature>
<feature type="region of interest" description="Disordered" evidence="1">
    <location>
        <begin position="153"/>
        <end position="183"/>
    </location>
</feature>
<feature type="compositionally biased region" description="Polar residues" evidence="1">
    <location>
        <begin position="168"/>
        <end position="181"/>
    </location>
</feature>
<evidence type="ECO:0000256" key="2">
    <source>
        <dbReference type="SAM" id="Phobius"/>
    </source>
</evidence>
<keyword evidence="2" id="KW-0472">Membrane</keyword>
<proteinExistence type="predicted"/>
<feature type="compositionally biased region" description="Basic and acidic residues" evidence="1">
    <location>
        <begin position="158"/>
        <end position="167"/>
    </location>
</feature>
<comment type="caution">
    <text evidence="3">The sequence shown here is derived from an EMBL/GenBank/DDBJ whole genome shotgun (WGS) entry which is preliminary data.</text>
</comment>
<organism evidence="3 4">
    <name type="scientific">Paralvinella palmiformis</name>
    <dbReference type="NCBI Taxonomy" id="53620"/>
    <lineage>
        <taxon>Eukaryota</taxon>
        <taxon>Metazoa</taxon>
        <taxon>Spiralia</taxon>
        <taxon>Lophotrochozoa</taxon>
        <taxon>Annelida</taxon>
        <taxon>Polychaeta</taxon>
        <taxon>Sedentaria</taxon>
        <taxon>Canalipalpata</taxon>
        <taxon>Terebellida</taxon>
        <taxon>Terebelliformia</taxon>
        <taxon>Alvinellidae</taxon>
        <taxon>Paralvinella</taxon>
    </lineage>
</organism>
<keyword evidence="4" id="KW-1185">Reference proteome</keyword>
<gene>
    <name evidence="3" type="ORF">LSH36_50g00054</name>
</gene>
<reference evidence="3" key="1">
    <citation type="journal article" date="2023" name="Mol. Biol. Evol.">
        <title>Third-Generation Sequencing Reveals the Adaptive Role of the Epigenome in Three Deep-Sea Polychaetes.</title>
        <authorList>
            <person name="Perez M."/>
            <person name="Aroh O."/>
            <person name="Sun Y."/>
            <person name="Lan Y."/>
            <person name="Juniper S.K."/>
            <person name="Young C.R."/>
            <person name="Angers B."/>
            <person name="Qian P.Y."/>
        </authorList>
    </citation>
    <scope>NUCLEOTIDE SEQUENCE</scope>
    <source>
        <strain evidence="3">P08H-3</strain>
    </source>
</reference>
<evidence type="ECO:0000313" key="4">
    <source>
        <dbReference type="Proteomes" id="UP001208570"/>
    </source>
</evidence>
<keyword evidence="2" id="KW-0812">Transmembrane</keyword>
<feature type="transmembrane region" description="Helical" evidence="2">
    <location>
        <begin position="66"/>
        <end position="88"/>
    </location>
</feature>
<accession>A0AAD9K6Q8</accession>
<evidence type="ECO:0000256" key="1">
    <source>
        <dbReference type="SAM" id="MobiDB-lite"/>
    </source>
</evidence>
<dbReference type="AlphaFoldDB" id="A0AAD9K6Q8"/>
<sequence length="205" mass="22695">MTSRINFSRTTSYWMNKSTPTITTTTTTTTTTIGNSATTTSSSHHSSTVQLSTKATPSVGDDNTSYLIYTGIALGLVIGICIIIMLIIRCRRLRKHSSKRHERLDEENTETIDLSENIDISVHPSSSTQKQQTSSCDQNNGVHVYAKVNKTRHLSGNAREDTDKETTMGESESLPKSTGTQVPVYATVQKEKKKTTDVLYENMKL</sequence>